<evidence type="ECO:0000313" key="2">
    <source>
        <dbReference type="Proteomes" id="UP001165186"/>
    </source>
</evidence>
<comment type="caution">
    <text evidence="1">The sequence shown here is derived from an EMBL/GenBank/DDBJ whole genome shotgun (WGS) entry which is preliminary data.</text>
</comment>
<name>A0ACB5S9N0_9PEZI</name>
<dbReference type="Proteomes" id="UP001165186">
    <property type="component" value="Unassembled WGS sequence"/>
</dbReference>
<reference evidence="1" key="1">
    <citation type="submission" date="2024-09" db="EMBL/GenBank/DDBJ databases">
        <title>Draft Genome Sequences of Neofusicoccum parvum.</title>
        <authorList>
            <person name="Ashida A."/>
            <person name="Camagna M."/>
            <person name="Tanaka A."/>
            <person name="Takemoto D."/>
        </authorList>
    </citation>
    <scope>NUCLEOTIDE SEQUENCE</scope>
    <source>
        <strain evidence="1">PPO83</strain>
    </source>
</reference>
<proteinExistence type="predicted"/>
<keyword evidence="2" id="KW-1185">Reference proteome</keyword>
<gene>
    <name evidence="1" type="primary">g3282</name>
    <name evidence="1" type="ORF">NpPPO83_00003282</name>
</gene>
<protein>
    <submittedName>
        <fullName evidence="1">Uncharacterized protein</fullName>
    </submittedName>
</protein>
<evidence type="ECO:0000313" key="1">
    <source>
        <dbReference type="EMBL" id="GME31888.1"/>
    </source>
</evidence>
<dbReference type="EMBL" id="BSXG01000213">
    <property type="protein sequence ID" value="GME31888.1"/>
    <property type="molecule type" value="Genomic_DNA"/>
</dbReference>
<organism evidence="1 2">
    <name type="scientific">Neofusicoccum parvum</name>
    <dbReference type="NCBI Taxonomy" id="310453"/>
    <lineage>
        <taxon>Eukaryota</taxon>
        <taxon>Fungi</taxon>
        <taxon>Dikarya</taxon>
        <taxon>Ascomycota</taxon>
        <taxon>Pezizomycotina</taxon>
        <taxon>Dothideomycetes</taxon>
        <taxon>Dothideomycetes incertae sedis</taxon>
        <taxon>Botryosphaeriales</taxon>
        <taxon>Botryosphaeriaceae</taxon>
        <taxon>Neofusicoccum</taxon>
    </lineage>
</organism>
<accession>A0ACB5S9N0</accession>
<sequence>MASSLAMRRASPLVSSVRGASRRAGYQSLSTTTAATACTPSSSLSRIPRPSSPRILGQYAAVGGTKAFGTAAPRQAEVPANMKRMMADMQKRRAMPSIKTMTMQNTDELPNDVGLLPETLVRPTGQNLPSFLSEPRLRFKLEKTWVVTRFKDLVSRLVYKWTTVKKPRPVINRRGIPKLALQLHKDMYTAFAYGDVEHLSRICTDGIFSSFRSRINARNPNERLFWTRLSSSRARIVSDRATSIPVPGVSTKERPCYIRQIVFRIKSRQALVKGYLRKGRNGTEKLLDAAGAELPVDETGEVTAERMQQDSRDVAEYFVLQKRMWMGKEENWFVWGLVDETSVDSLGV</sequence>